<feature type="binding site" evidence="8">
    <location>
        <position position="1408"/>
    </location>
    <ligand>
        <name>a divalent metal cation</name>
        <dbReference type="ChEBI" id="CHEBI:60240"/>
        <note>catalytic</note>
    </ligand>
</feature>
<organism evidence="12 13">
    <name type="scientific">Ceratocystis lukuohia</name>
    <dbReference type="NCBI Taxonomy" id="2019550"/>
    <lineage>
        <taxon>Eukaryota</taxon>
        <taxon>Fungi</taxon>
        <taxon>Dikarya</taxon>
        <taxon>Ascomycota</taxon>
        <taxon>Pezizomycotina</taxon>
        <taxon>Sordariomycetes</taxon>
        <taxon>Hypocreomycetidae</taxon>
        <taxon>Microascales</taxon>
        <taxon>Ceratocystidaceae</taxon>
        <taxon>Ceratocystis</taxon>
    </lineage>
</organism>
<feature type="domain" description="USP" evidence="11">
    <location>
        <begin position="108"/>
        <end position="531"/>
    </location>
</feature>
<feature type="binding site" evidence="8">
    <location>
        <position position="1406"/>
    </location>
    <ligand>
        <name>a divalent metal cation</name>
        <dbReference type="ChEBI" id="CHEBI:60240"/>
        <note>catalytic</note>
    </ligand>
</feature>
<dbReference type="InterPro" id="IPR001394">
    <property type="entry name" value="Peptidase_C19_UCH"/>
</dbReference>
<dbReference type="SMART" id="SM00479">
    <property type="entry name" value="EXOIII"/>
    <property type="match status" value="1"/>
</dbReference>
<dbReference type="InterPro" id="IPR028889">
    <property type="entry name" value="USP"/>
</dbReference>
<evidence type="ECO:0000256" key="1">
    <source>
        <dbReference type="ARBA" id="ARBA00022490"/>
    </source>
</evidence>
<keyword evidence="3 8" id="KW-0507">mRNA processing</keyword>
<dbReference type="Gene3D" id="3.90.70.10">
    <property type="entry name" value="Cysteine proteinases"/>
    <property type="match status" value="2"/>
</dbReference>
<evidence type="ECO:0000256" key="3">
    <source>
        <dbReference type="ARBA" id="ARBA00022664"/>
    </source>
</evidence>
<gene>
    <name evidence="8" type="primary">PAN2</name>
    <name evidence="12" type="ORF">HOO65_040346</name>
</gene>
<evidence type="ECO:0000256" key="8">
    <source>
        <dbReference type="HAMAP-Rule" id="MF_03182"/>
    </source>
</evidence>
<dbReference type="EC" id="3.1.13.4" evidence="8"/>
<dbReference type="Pfam" id="PF00240">
    <property type="entry name" value="ubiquitin"/>
    <property type="match status" value="1"/>
</dbReference>
<dbReference type="Gene3D" id="3.30.420.10">
    <property type="entry name" value="Ribonuclease H-like superfamily/Ribonuclease H"/>
    <property type="match status" value="1"/>
</dbReference>
<dbReference type="InterPro" id="IPR050785">
    <property type="entry name" value="PAN2-PAN3_catalytic_subunit"/>
</dbReference>
<dbReference type="InterPro" id="IPR000626">
    <property type="entry name" value="Ubiquitin-like_dom"/>
</dbReference>
<dbReference type="SUPFAM" id="SSF54001">
    <property type="entry name" value="Cysteine proteinases"/>
    <property type="match status" value="2"/>
</dbReference>
<comment type="subunit">
    <text evidence="8">Forms a heterotrimer with an asymmetric homodimer of the regulatory subunit PAN3 to form the poly(A)-nuclease (PAN) deadenylation complex.</text>
</comment>
<dbReference type="EMBL" id="JABSNW010000004">
    <property type="protein sequence ID" value="KAL2888009.1"/>
    <property type="molecule type" value="Genomic_DNA"/>
</dbReference>
<name>A0ABR4MID9_9PEZI</name>
<dbReference type="SUPFAM" id="SSF50978">
    <property type="entry name" value="WD40 repeat-like"/>
    <property type="match status" value="1"/>
</dbReference>
<dbReference type="InterPro" id="IPR036397">
    <property type="entry name" value="RNaseH_sf"/>
</dbReference>
<keyword evidence="4 8" id="KW-0540">Nuclease</keyword>
<feature type="domain" description="USP" evidence="11">
    <location>
        <begin position="1014"/>
        <end position="1356"/>
    </location>
</feature>
<proteinExistence type="inferred from homology"/>
<dbReference type="SMART" id="SM00213">
    <property type="entry name" value="UBQ"/>
    <property type="match status" value="1"/>
</dbReference>
<dbReference type="InterPro" id="IPR028881">
    <property type="entry name" value="PAN2_UCH_dom"/>
</dbReference>
<feature type="binding site" evidence="8">
    <location>
        <position position="1568"/>
    </location>
    <ligand>
        <name>a divalent metal cation</name>
        <dbReference type="ChEBI" id="CHEBI:60240"/>
        <note>catalytic</note>
    </ligand>
</feature>
<evidence type="ECO:0000256" key="6">
    <source>
        <dbReference type="ARBA" id="ARBA00022801"/>
    </source>
</evidence>
<dbReference type="InterPro" id="IPR015943">
    <property type="entry name" value="WD40/YVTN_repeat-like_dom_sf"/>
</dbReference>
<dbReference type="PROSITE" id="PS00973">
    <property type="entry name" value="USP_2"/>
    <property type="match status" value="1"/>
</dbReference>
<comment type="domain">
    <text evidence="8">Contains a pseudo-UCH domain. This ubiquitin C-terminal hydrolase (UCH)-like or ubiquitin specific protease (USP)-like domain is predicted to be catalytically inactive because it lacks the active site catalytic triad characteristic of thiol proteases, with residues at the equivalent structural positions that are incompatible with catalysis, and it cannot bind ubiquitin. It functions as a structural scaffold for intra- and intermolecular interactions in the complex.</text>
</comment>
<dbReference type="InterPro" id="IPR036322">
    <property type="entry name" value="WD40_repeat_dom_sf"/>
</dbReference>
<accession>A0ABR4MID9</accession>
<comment type="activity regulation">
    <text evidence="8">Positively regulated by the regulatory subunit PAN3.</text>
</comment>
<dbReference type="SUPFAM" id="SSF53098">
    <property type="entry name" value="Ribonuclease H-like"/>
    <property type="match status" value="1"/>
</dbReference>
<dbReference type="Gene3D" id="3.10.20.90">
    <property type="entry name" value="Phosphatidylinositol 3-kinase Catalytic Subunit, Chain A, domain 1"/>
    <property type="match status" value="1"/>
</dbReference>
<feature type="compositionally biased region" description="Low complexity" evidence="9">
    <location>
        <begin position="1634"/>
        <end position="1646"/>
    </location>
</feature>
<comment type="catalytic activity">
    <reaction evidence="8">
        <text>Exonucleolytic cleavage of poly(A) to 5'-AMP.</text>
        <dbReference type="EC" id="3.1.13.4"/>
    </reaction>
</comment>
<evidence type="ECO:0000313" key="13">
    <source>
        <dbReference type="Proteomes" id="UP001610728"/>
    </source>
</evidence>
<dbReference type="Pfam" id="PF13423">
    <property type="entry name" value="UCH_1"/>
    <property type="match status" value="1"/>
</dbReference>
<dbReference type="HAMAP" id="MF_03182">
    <property type="entry name" value="PAN2"/>
    <property type="match status" value="1"/>
</dbReference>
<feature type="region of interest" description="Disordered" evidence="9">
    <location>
        <begin position="1602"/>
        <end position="1650"/>
    </location>
</feature>
<dbReference type="InterPro" id="IPR013520">
    <property type="entry name" value="Ribonucl_H"/>
</dbReference>
<keyword evidence="6 8" id="KW-0378">Hydrolase</keyword>
<dbReference type="CDD" id="cd16104">
    <property type="entry name" value="Ubl_USP14_like"/>
    <property type="match status" value="1"/>
</dbReference>
<keyword evidence="5 8" id="KW-0479">Metal-binding</keyword>
<dbReference type="InterPro" id="IPR018200">
    <property type="entry name" value="USP_CS"/>
</dbReference>
<feature type="domain" description="Ubiquitin-like" evidence="10">
    <location>
        <begin position="4"/>
        <end position="72"/>
    </location>
</feature>
<dbReference type="GeneID" id="98118122"/>
<keyword evidence="1 8" id="KW-0963">Cytoplasm</keyword>
<dbReference type="CDD" id="cd06143">
    <property type="entry name" value="PAN2_exo"/>
    <property type="match status" value="1"/>
</dbReference>
<dbReference type="Pfam" id="PF20770">
    <property type="entry name" value="PAN2_N"/>
    <property type="match status" value="1"/>
</dbReference>
<dbReference type="PROSITE" id="PS50235">
    <property type="entry name" value="USP_3"/>
    <property type="match status" value="2"/>
</dbReference>
<evidence type="ECO:0000256" key="9">
    <source>
        <dbReference type="SAM" id="MobiDB-lite"/>
    </source>
</evidence>
<evidence type="ECO:0000259" key="10">
    <source>
        <dbReference type="PROSITE" id="PS50053"/>
    </source>
</evidence>
<protein>
    <recommendedName>
        <fullName evidence="8">PAN2-PAN3 deadenylation complex catalytic subunit PAN2</fullName>
        <ecNumber evidence="8">3.1.13.4</ecNumber>
    </recommendedName>
    <alternativeName>
        <fullName evidence="8">PAB1P-dependent poly(A)-specific ribonuclease</fullName>
    </alternativeName>
    <alternativeName>
        <fullName evidence="8">Poly(A)-nuclease deadenylation complex subunit 2</fullName>
        <shortName evidence="8">PAN deadenylation complex subunit 2</shortName>
    </alternativeName>
</protein>
<dbReference type="InterPro" id="IPR048841">
    <property type="entry name" value="PAN2_N"/>
</dbReference>
<evidence type="ECO:0000259" key="11">
    <source>
        <dbReference type="PROSITE" id="PS50235"/>
    </source>
</evidence>
<comment type="similarity">
    <text evidence="8">Belongs to the peptidase C19 family. PAN2 subfamily.</text>
</comment>
<evidence type="ECO:0000256" key="2">
    <source>
        <dbReference type="ARBA" id="ARBA00022574"/>
    </source>
</evidence>
<sequence length="1669" mass="185685">MSSFTVSVKHRGTKYDVEISDDCTSNDFKLQLFSLTSVEPDRQKVIIKGSTLKNDLPMATLGLKPGQTIMMMGTPGDDPSGALVRPKEAPKFAEDMGIDDITALGIPRGIYNSGNTCYLNSAMQMLRSMPEIVTGLPRLPKSGGDMASQRMYKEALKLLDALKSGKETLNANNFIETLRNAYPQFAEISKRGHGYAQQDAEEAFSQVLTVLKMNDATTESGGRSMIDKYMTGTFQTSTRCEEEGDNSTPVVGSEEFSKLSCHITSSINHLQDALRASFTAQIEKRSEVLGRDAMYTKTMLISRLPRYMTVHFVRFFWKRDTQKKAKIMRKVTFPAEIDLTEHCIPELKAKLVPVRDKVREIRKDELDIDRARKRRKTTAVAEPEVSRREPPATSASNATAGDGDTEMVETFKTDAQVDAEKDAALQKAKDELKAILDPELRADDGANQTGLYELSAIITHQGASADSGHYTAYVKKEPVLDPKTGKMASDGNWWWFNDDKVSEVPAEKIEGLAGGGKLSNHQGLLLLLLFEPFVNVANNAQAKIMDADWDEVSRIPFPLGANGTQNVLTCMIFDTALELLWTGYSNGRVTSFFGSELRRYSSYLIHPSIEGPVRQLLINDKGVLSLGAKTLHFAQRGGLPIWNLRHDTMKDLQCMSYTSRGTFEVLLAGLQNTMLVVDTVRGEVVRQVPTEYQYRIMKRSKYIYAATDTGNVHILDPTTFAIIKIWNAHSALICDMDAQHDFIVTCGFSYRASQNWMRDPFLNVFDVKKMTSTPPIPFPAGAAFVRMHPRMSTTSIVVSQKGQIHIVDLVNPNASTVRQAKTLTFLNMVDIAPSGEAVALADGEGHLHLWGSPSKIQFAAGTAPEFPIHEDPTPEIDWNGETEALLSAWPPIIAELAAPPAKLDPQLLASLNKAEWGLYGPNVRRLTRNLVENTRDSDKILNPGIQTPKFLSEKARVSGNQTMPANALEIAKHSGMTADSQSDIPARYKNVEIKYSKFGVDDFDFGFYNETQYSGLEIHIANSYANSLLQLLNYIPLVRNVALKHTATSCIDESCLLCELGFLFDMLHKAEGTICQATNLLKALSTNPKGNLPAAAAQLGLLEEDPHSNNLSHLLQMLARFLLEKITADYGMSASPNIMTTIFNTEASSLIRCSQCKTEYSRPGQAMATDLLYPDMVMRGPKAPRVTFSHLLKSSIERDNKSKGWCRVCQRYQSLSTKKTVASVPEVLVLNSNITTADQQRFWCTPGFLPEEIGIVVDRGQVYCFEGADLKMFQQQGRHNIIIYSLIGMTLNIEGGHGNKAHLVSMIDVSHCNSQATGERQWHLFNDFLVQPVLTEEAINFASWKMPSVIAFQVKKANNTIDHTWKQQLDTRLLYKGFSPREGVEIVHGLDIETEKPSENTIIALDTEFVSVKQPEIEMTSDGERETIRPIVYALARVSVVRGSGDKEGLPFIDDYIAIREPIVDYLTSYSGIRHGDLDPRTSRYDLVSLRVAYKRLWLLLNLGCKFLGHGLKQDFRVINIKIPRVQVIDTINLFFLQSRLRKLSLAFLAWFLLKEDIQMETHDSIEDARTALKLYKKYLEFEDAGILDAMLQDIYTKGREFNFKPPRPNGDPKRSITPPTAAAPGTDSALANQPVTPTPTQTGTGSALGAVWNGYRGGNWTAGSSPLR</sequence>
<dbReference type="PANTHER" id="PTHR15728">
    <property type="entry name" value="DEADENYLATION COMPLEX CATALYTIC SUBUNIT PAN2"/>
    <property type="match status" value="1"/>
</dbReference>
<dbReference type="PANTHER" id="PTHR15728:SF0">
    <property type="entry name" value="PAN2-PAN3 DEADENYLATION COMPLEX CATALYTIC SUBUNIT PAN2"/>
    <property type="match status" value="1"/>
</dbReference>
<evidence type="ECO:0000256" key="5">
    <source>
        <dbReference type="ARBA" id="ARBA00022723"/>
    </source>
</evidence>
<evidence type="ECO:0000256" key="7">
    <source>
        <dbReference type="ARBA" id="ARBA00022839"/>
    </source>
</evidence>
<comment type="domain">
    <text evidence="8">The linker, or PAN3 interaction domain (PID), between the WD40 repeats and the pseudo-UCH domain mediates interaction with PAN3.</text>
</comment>
<dbReference type="InterPro" id="IPR012337">
    <property type="entry name" value="RNaseH-like_sf"/>
</dbReference>
<reference evidence="12 13" key="1">
    <citation type="submission" date="2020-05" db="EMBL/GenBank/DDBJ databases">
        <title>Ceratocystis lukuohia genome.</title>
        <authorList>
            <person name="Harrington T.C."/>
            <person name="Kim K."/>
            <person name="Mayers C.G."/>
        </authorList>
    </citation>
    <scope>NUCLEOTIDE SEQUENCE [LARGE SCALE GENOMIC DNA]</scope>
    <source>
        <strain evidence="12 13">C4212</strain>
    </source>
</reference>
<dbReference type="Pfam" id="PF00443">
    <property type="entry name" value="UCH"/>
    <property type="match status" value="1"/>
</dbReference>
<keyword evidence="2" id="KW-0853">WD repeat</keyword>
<feature type="binding site" evidence="8">
    <location>
        <position position="1515"/>
    </location>
    <ligand>
        <name>a divalent metal cation</name>
        <dbReference type="ChEBI" id="CHEBI:60240"/>
        <note>catalytic</note>
    </ligand>
</feature>
<dbReference type="Gene3D" id="2.130.10.10">
    <property type="entry name" value="YVTN repeat-like/Quinoprotein amine dehydrogenase"/>
    <property type="match status" value="1"/>
</dbReference>
<comment type="function">
    <text evidence="8">Catalytic subunit of the poly(A)-nuclease (PAN) deadenylation complex, one of two cytoplasmic mRNA deadenylases involved in mRNA turnover. PAN specifically shortens poly(A) tails of RNA and the activity is stimulated by poly(A)-binding protein PAB1. PAN deadenylation is followed by rapid degradation of the shortened mRNA tails by the CCR4-NOT complex. Deadenylated mRNAs are then degraded by two alternative mechanisms, namely exosome-mediated 3'-5' exonucleolytic degradation, or deadenlyation-dependent mRNA decaping and subsequent 5'-3' exonucleolytic degradation by XRN1. May also be involved in post-transcriptional maturation of mRNA poly(A) tails.</text>
</comment>
<feature type="region of interest" description="Disordered" evidence="9">
    <location>
        <begin position="373"/>
        <end position="405"/>
    </location>
</feature>
<evidence type="ECO:0000256" key="4">
    <source>
        <dbReference type="ARBA" id="ARBA00022722"/>
    </source>
</evidence>
<keyword evidence="7 8" id="KW-0269">Exonuclease</keyword>
<dbReference type="SUPFAM" id="SSF54236">
    <property type="entry name" value="Ubiquitin-like"/>
    <property type="match status" value="1"/>
</dbReference>
<dbReference type="Proteomes" id="UP001610728">
    <property type="component" value="Unassembled WGS sequence"/>
</dbReference>
<comment type="subcellular location">
    <subcellularLocation>
        <location evidence="8">Cytoplasm</location>
    </subcellularLocation>
</comment>
<comment type="caution">
    <text evidence="12">The sequence shown here is derived from an EMBL/GenBank/DDBJ whole genome shotgun (WGS) entry which is preliminary data.</text>
</comment>
<comment type="cofactor">
    <cofactor evidence="8">
        <name>a divalent metal cation</name>
        <dbReference type="ChEBI" id="CHEBI:60240"/>
    </cofactor>
    <text evidence="8">Binds 2 metal cations per subunit in the catalytic exonuclease domain.</text>
</comment>
<dbReference type="InterPro" id="IPR029071">
    <property type="entry name" value="Ubiquitin-like_domsf"/>
</dbReference>
<dbReference type="InterPro" id="IPR030843">
    <property type="entry name" value="PAN2"/>
</dbReference>
<dbReference type="PROSITE" id="PS00972">
    <property type="entry name" value="USP_1"/>
    <property type="match status" value="1"/>
</dbReference>
<dbReference type="RefSeq" id="XP_070859189.1">
    <property type="nucleotide sequence ID" value="XM_071002453.1"/>
</dbReference>
<dbReference type="InterPro" id="IPR038765">
    <property type="entry name" value="Papain-like_cys_pep_sf"/>
</dbReference>
<keyword evidence="13" id="KW-1185">Reference proteome</keyword>
<evidence type="ECO:0000313" key="12">
    <source>
        <dbReference type="EMBL" id="KAL2888009.1"/>
    </source>
</evidence>
<dbReference type="Pfam" id="PF00929">
    <property type="entry name" value="RNase_T"/>
    <property type="match status" value="1"/>
</dbReference>
<comment type="caution">
    <text evidence="8">Lacks conserved residue(s) required for the propagation of feature annotation.</text>
</comment>
<dbReference type="PROSITE" id="PS50053">
    <property type="entry name" value="UBIQUITIN_2"/>
    <property type="match status" value="1"/>
</dbReference>